<dbReference type="EMBL" id="JAAAWO010000015">
    <property type="protein sequence ID" value="NDW17080.1"/>
    <property type="molecule type" value="Genomic_DNA"/>
</dbReference>
<protein>
    <submittedName>
        <fullName evidence="1">Uncharacterized protein</fullName>
    </submittedName>
</protein>
<keyword evidence="2" id="KW-1185">Reference proteome</keyword>
<dbReference type="AlphaFoldDB" id="A0A6N9TIY1"/>
<sequence>MSAKQRTANEGYISLSVRASVLKRMLSGENLHLSDIHCSNKKSKLAVQKLLLQALSEGE</sequence>
<dbReference type="RefSeq" id="WP_163107614.1">
    <property type="nucleotide sequence ID" value="NZ_JAAAWO010000015.1"/>
</dbReference>
<comment type="caution">
    <text evidence="1">The sequence shown here is derived from an EMBL/GenBank/DDBJ whole genome shotgun (WGS) entry which is preliminary data.</text>
</comment>
<reference evidence="1 2" key="1">
    <citation type="submission" date="2020-01" db="EMBL/GenBank/DDBJ databases">
        <title>Genomes of bacteria type strains.</title>
        <authorList>
            <person name="Chen J."/>
            <person name="Zhu S."/>
            <person name="Yang J."/>
        </authorList>
    </citation>
    <scope>NUCLEOTIDE SEQUENCE [LARGE SCALE GENOMIC DNA]</scope>
    <source>
        <strain evidence="1 2">LMG 24078</strain>
    </source>
</reference>
<evidence type="ECO:0000313" key="1">
    <source>
        <dbReference type="EMBL" id="NDW17080.1"/>
    </source>
</evidence>
<organism evidence="1 2">
    <name type="scientific">Alteromonas genovensis</name>
    <dbReference type="NCBI Taxonomy" id="471225"/>
    <lineage>
        <taxon>Bacteria</taxon>
        <taxon>Pseudomonadati</taxon>
        <taxon>Pseudomonadota</taxon>
        <taxon>Gammaproteobacteria</taxon>
        <taxon>Alteromonadales</taxon>
        <taxon>Alteromonadaceae</taxon>
        <taxon>Alteromonas/Salinimonas group</taxon>
        <taxon>Alteromonas</taxon>
    </lineage>
</organism>
<name>A0A6N9TIY1_9ALTE</name>
<accession>A0A6N9TIY1</accession>
<gene>
    <name evidence="1" type="ORF">GTQ48_16305</name>
</gene>
<proteinExistence type="predicted"/>
<dbReference type="Proteomes" id="UP000471381">
    <property type="component" value="Unassembled WGS sequence"/>
</dbReference>
<evidence type="ECO:0000313" key="2">
    <source>
        <dbReference type="Proteomes" id="UP000471381"/>
    </source>
</evidence>